<sequence>MVSFPRVLIDKLEGQANWIDWKFQIKIQLQAHNAWEAVIGVLETPDLSSQVRQLINMCSKSKEMWDKLHSIFEQRTEQRQDRLFNQFLGIKAKDSLKSITKHTARLEKIVVRTTR</sequence>
<organism evidence="1 2">
    <name type="scientific">Molorchus minor</name>
    <dbReference type="NCBI Taxonomy" id="1323400"/>
    <lineage>
        <taxon>Eukaryota</taxon>
        <taxon>Metazoa</taxon>
        <taxon>Ecdysozoa</taxon>
        <taxon>Arthropoda</taxon>
        <taxon>Hexapoda</taxon>
        <taxon>Insecta</taxon>
        <taxon>Pterygota</taxon>
        <taxon>Neoptera</taxon>
        <taxon>Endopterygota</taxon>
        <taxon>Coleoptera</taxon>
        <taxon>Polyphaga</taxon>
        <taxon>Cucujiformia</taxon>
        <taxon>Chrysomeloidea</taxon>
        <taxon>Cerambycidae</taxon>
        <taxon>Lamiinae</taxon>
        <taxon>Monochamini</taxon>
        <taxon>Molorchus</taxon>
    </lineage>
</organism>
<dbReference type="Proteomes" id="UP001162164">
    <property type="component" value="Unassembled WGS sequence"/>
</dbReference>
<gene>
    <name evidence="1" type="ORF">NQ317_006812</name>
</gene>
<comment type="caution">
    <text evidence="1">The sequence shown here is derived from an EMBL/GenBank/DDBJ whole genome shotgun (WGS) entry which is preliminary data.</text>
</comment>
<evidence type="ECO:0000313" key="1">
    <source>
        <dbReference type="EMBL" id="KAJ8976770.1"/>
    </source>
</evidence>
<keyword evidence="2" id="KW-1185">Reference proteome</keyword>
<evidence type="ECO:0000313" key="2">
    <source>
        <dbReference type="Proteomes" id="UP001162164"/>
    </source>
</evidence>
<name>A0ABQ9JFH1_9CUCU</name>
<protein>
    <submittedName>
        <fullName evidence="1">Uncharacterized protein</fullName>
    </submittedName>
</protein>
<dbReference type="EMBL" id="JAPWTJ010000632">
    <property type="protein sequence ID" value="KAJ8976770.1"/>
    <property type="molecule type" value="Genomic_DNA"/>
</dbReference>
<dbReference type="Pfam" id="PF14223">
    <property type="entry name" value="Retrotran_gag_2"/>
    <property type="match status" value="1"/>
</dbReference>
<reference evidence="1" key="1">
    <citation type="journal article" date="2023" name="Insect Mol. Biol.">
        <title>Genome sequencing provides insights into the evolution of gene families encoding plant cell wall-degrading enzymes in longhorned beetles.</title>
        <authorList>
            <person name="Shin N.R."/>
            <person name="Okamura Y."/>
            <person name="Kirsch R."/>
            <person name="Pauchet Y."/>
        </authorList>
    </citation>
    <scope>NUCLEOTIDE SEQUENCE</scope>
    <source>
        <strain evidence="1">MMC_N1</strain>
    </source>
</reference>
<accession>A0ABQ9JFH1</accession>
<proteinExistence type="predicted"/>